<dbReference type="InterPro" id="IPR051477">
    <property type="entry name" value="Expansin_CellWall"/>
</dbReference>
<dbReference type="PANTHER" id="PTHR31836">
    <property type="match status" value="1"/>
</dbReference>
<organism evidence="4 5">
    <name type="scientific">Marasmius oreades</name>
    <name type="common">fairy-ring Marasmius</name>
    <dbReference type="NCBI Taxonomy" id="181124"/>
    <lineage>
        <taxon>Eukaryota</taxon>
        <taxon>Fungi</taxon>
        <taxon>Dikarya</taxon>
        <taxon>Basidiomycota</taxon>
        <taxon>Agaricomycotina</taxon>
        <taxon>Agaricomycetes</taxon>
        <taxon>Agaricomycetidae</taxon>
        <taxon>Agaricales</taxon>
        <taxon>Marasmiineae</taxon>
        <taxon>Marasmiaceae</taxon>
        <taxon>Marasmius</taxon>
    </lineage>
</organism>
<sequence>MISLQLTFLPIVLSTFFLHPIHGLTVSEIQARNRNSSLADRGLQKRFGDARFTFYDPGLGACGGTNSNSDFIVALNAPQWDGGSHCFQTITITFEGKTHDAQVVDLCPGCPYGGLDMSRSLFDVFAPQDRGVISGSWEFGSGGGESEGGEQQTSTSAPPPPPETATEKSTAPPPPTAAATTSATFITSATTRSIFSVTTSTVSETTSTASTSASATSTGVGFPHPGGVFVQLGSGIGDFAAIVVAAATEGLN</sequence>
<feature type="signal peptide" evidence="3">
    <location>
        <begin position="1"/>
        <end position="23"/>
    </location>
</feature>
<gene>
    <name evidence="4" type="ORF">E1B28_008651</name>
</gene>
<dbReference type="Proteomes" id="UP001049176">
    <property type="component" value="Chromosome 5"/>
</dbReference>
<feature type="chain" id="PRO_5040347207" evidence="3">
    <location>
        <begin position="24"/>
        <end position="252"/>
    </location>
</feature>
<dbReference type="SUPFAM" id="SSF50685">
    <property type="entry name" value="Barwin-like endoglucanases"/>
    <property type="match status" value="1"/>
</dbReference>
<dbReference type="OrthoDB" id="623670at2759"/>
<evidence type="ECO:0000256" key="1">
    <source>
        <dbReference type="ARBA" id="ARBA00022729"/>
    </source>
</evidence>
<dbReference type="Gene3D" id="2.40.40.10">
    <property type="entry name" value="RlpA-like domain"/>
    <property type="match status" value="1"/>
</dbReference>
<evidence type="ECO:0000256" key="2">
    <source>
        <dbReference type="SAM" id="MobiDB-lite"/>
    </source>
</evidence>
<dbReference type="CDD" id="cd22191">
    <property type="entry name" value="DPBB_RlpA_EXP_N-like"/>
    <property type="match status" value="1"/>
</dbReference>
<dbReference type="EMBL" id="CM032185">
    <property type="protein sequence ID" value="KAG7092289.1"/>
    <property type="molecule type" value="Genomic_DNA"/>
</dbReference>
<evidence type="ECO:0000313" key="4">
    <source>
        <dbReference type="EMBL" id="KAG7092289.1"/>
    </source>
</evidence>
<dbReference type="AlphaFoldDB" id="A0A9P7RYS0"/>
<dbReference type="PANTHER" id="PTHR31836:SF28">
    <property type="entry name" value="SRCR DOMAIN-CONTAINING PROTEIN-RELATED"/>
    <property type="match status" value="1"/>
</dbReference>
<feature type="region of interest" description="Disordered" evidence="2">
    <location>
        <begin position="135"/>
        <end position="183"/>
    </location>
</feature>
<protein>
    <submittedName>
        <fullName evidence="4">Uncharacterized protein</fullName>
    </submittedName>
</protein>
<name>A0A9P7RYS0_9AGAR</name>
<keyword evidence="1 3" id="KW-0732">Signal</keyword>
<dbReference type="KEGG" id="more:E1B28_008651"/>
<accession>A0A9P7RYS0</accession>
<keyword evidence="5" id="KW-1185">Reference proteome</keyword>
<dbReference type="GeneID" id="66077727"/>
<evidence type="ECO:0000313" key="5">
    <source>
        <dbReference type="Proteomes" id="UP001049176"/>
    </source>
</evidence>
<dbReference type="RefSeq" id="XP_043008759.1">
    <property type="nucleotide sequence ID" value="XM_043153475.1"/>
</dbReference>
<dbReference type="InterPro" id="IPR036908">
    <property type="entry name" value="RlpA-like_sf"/>
</dbReference>
<comment type="caution">
    <text evidence="4">The sequence shown here is derived from an EMBL/GenBank/DDBJ whole genome shotgun (WGS) entry which is preliminary data.</text>
</comment>
<reference evidence="4" key="1">
    <citation type="journal article" date="2021" name="Genome Biol. Evol.">
        <title>The assembled and annotated genome of the fairy-ring fungus Marasmius oreades.</title>
        <authorList>
            <person name="Hiltunen M."/>
            <person name="Ament-Velasquez S.L."/>
            <person name="Johannesson H."/>
        </authorList>
    </citation>
    <scope>NUCLEOTIDE SEQUENCE</scope>
    <source>
        <strain evidence="4">03SP1</strain>
    </source>
</reference>
<proteinExistence type="predicted"/>
<evidence type="ECO:0000256" key="3">
    <source>
        <dbReference type="SAM" id="SignalP"/>
    </source>
</evidence>